<comment type="function">
    <text evidence="1">Catalyzes the hydrolytic cleavage of a subset of L-isoaspartyl (L-beta-aspartyl) dipeptides. Used to degrade proteins damaged by L-isoaspartyl residues formation.</text>
</comment>
<dbReference type="InterPro" id="IPR050378">
    <property type="entry name" value="Metallo-dep_Hydrolases_sf"/>
</dbReference>
<evidence type="ECO:0000256" key="1">
    <source>
        <dbReference type="PIRNR" id="PIRNR001238"/>
    </source>
</evidence>
<dbReference type="InterPro" id="IPR006680">
    <property type="entry name" value="Amidohydro-rel"/>
</dbReference>
<keyword evidence="7" id="KW-1185">Reference proteome</keyword>
<dbReference type="InterPro" id="IPR011059">
    <property type="entry name" value="Metal-dep_hydrolase_composite"/>
</dbReference>
<dbReference type="InterPro" id="IPR010229">
    <property type="entry name" value="Pept_M38_dipep"/>
</dbReference>
<organism evidence="6 7">
    <name type="scientific">Aliidiomarina sanyensis</name>
    <dbReference type="NCBI Taxonomy" id="1249555"/>
    <lineage>
        <taxon>Bacteria</taxon>
        <taxon>Pseudomonadati</taxon>
        <taxon>Pseudomonadota</taxon>
        <taxon>Gammaproteobacteria</taxon>
        <taxon>Alteromonadales</taxon>
        <taxon>Idiomarinaceae</taxon>
        <taxon>Aliidiomarina</taxon>
    </lineage>
</organism>
<feature type="binding site" evidence="3">
    <location>
        <position position="291"/>
    </location>
    <ligand>
        <name>substrate</name>
    </ligand>
</feature>
<comment type="caution">
    <text evidence="6">The sequence shown here is derived from an EMBL/GenBank/DDBJ whole genome shotgun (WGS) entry which is preliminary data.</text>
</comment>
<evidence type="ECO:0000313" key="6">
    <source>
        <dbReference type="EMBL" id="RUO29078.1"/>
    </source>
</evidence>
<protein>
    <recommendedName>
        <fullName evidence="1">Isoaspartyl dipeptidase</fullName>
        <ecNumber evidence="1">3.4.19.-</ecNumber>
    </recommendedName>
</protein>
<dbReference type="PANTHER" id="PTHR11647">
    <property type="entry name" value="HYDRANTOINASE/DIHYDROPYRIMIDINASE FAMILY MEMBER"/>
    <property type="match status" value="1"/>
</dbReference>
<feature type="binding site" evidence="3">
    <location>
        <position position="101"/>
    </location>
    <ligand>
        <name>substrate</name>
    </ligand>
</feature>
<dbReference type="InterPro" id="IPR032466">
    <property type="entry name" value="Metal_Hydrolase"/>
</dbReference>
<sequence length="391" mass="41282">MKLTLIEGAEVFAPHALGPTNIVVAGGQILAMGTNLSLAGQGIEIERINGRDFYAVPGFVDPLAHITGGGGEGGFHTRTPEMTLTDASLAGVTTLVACLGTDATTRTLPDLLAKAHALTYEGLTVHCYTGSYEVPVRTITGSVRDDIMLIDAFIGVGEVAIADHRGSHPSAEELARIAADARVGGMLSGKRGIVFLHIGEAPEQLALLREVITRFPVPATQFYPTHMNRSIELLEHGYDLAHQGMVLDVTASTTPELLAQGELSAAESLHRALAAGLSHKMISFSSDGNASLPDFDETGNLVGLKMGRVQSMHDAFVEAVTQYEIPLSHALHAVSTNAARYLGLSDKGELAVGKSADLVLLERDSLSVNSVWSRGKRLVSDGKAVVKSTFA</sequence>
<feature type="binding site" evidence="4">
    <location>
        <position position="287"/>
    </location>
    <ligand>
        <name>Zn(2+)</name>
        <dbReference type="ChEBI" id="CHEBI:29105"/>
        <label>1</label>
        <note>catalytic</note>
    </ligand>
</feature>
<keyword evidence="1" id="KW-0645">Protease</keyword>
<feature type="active site" description="Proton acceptor" evidence="2">
    <location>
        <position position="287"/>
    </location>
</feature>
<evidence type="ECO:0000256" key="4">
    <source>
        <dbReference type="PIRSR" id="PIRSR001238-3"/>
    </source>
</evidence>
<feature type="binding site" evidence="3">
    <location>
        <begin position="70"/>
        <end position="72"/>
    </location>
    <ligand>
        <name>substrate</name>
    </ligand>
</feature>
<proteinExistence type="inferred from homology"/>
<dbReference type="PIRSF" id="PIRSF001238">
    <property type="entry name" value="IadA"/>
    <property type="match status" value="1"/>
</dbReference>
<dbReference type="Pfam" id="PF01979">
    <property type="entry name" value="Amidohydro_1"/>
    <property type="match status" value="1"/>
</dbReference>
<dbReference type="SUPFAM" id="SSF51556">
    <property type="entry name" value="Metallo-dependent hydrolases"/>
    <property type="match status" value="1"/>
</dbReference>
<feature type="binding site" evidence="3">
    <location>
        <position position="132"/>
    </location>
    <ligand>
        <name>substrate</name>
    </ligand>
</feature>
<dbReference type="RefSeq" id="WP_126777561.1">
    <property type="nucleotide sequence ID" value="NZ_PIPM01000014.1"/>
</dbReference>
<feature type="binding site" evidence="3">
    <location>
        <position position="165"/>
    </location>
    <ligand>
        <name>substrate</name>
    </ligand>
</feature>
<dbReference type="Proteomes" id="UP000288405">
    <property type="component" value="Unassembled WGS sequence"/>
</dbReference>
<keyword evidence="1 4" id="KW-0479">Metal-binding</keyword>
<evidence type="ECO:0000256" key="2">
    <source>
        <dbReference type="PIRSR" id="PIRSR001238-1"/>
    </source>
</evidence>
<comment type="similarity">
    <text evidence="1">Belongs to the peptidase M38 family.</text>
</comment>
<feature type="binding site" evidence="4">
    <location>
        <position position="65"/>
    </location>
    <ligand>
        <name>Zn(2+)</name>
        <dbReference type="ChEBI" id="CHEBI:29105"/>
        <label>1</label>
        <note>catalytic</note>
    </ligand>
</feature>
<dbReference type="SUPFAM" id="SSF51338">
    <property type="entry name" value="Composite domain of metallo-dependent hydrolases"/>
    <property type="match status" value="1"/>
</dbReference>
<feature type="binding site" evidence="4">
    <location>
        <position position="226"/>
    </location>
    <ligand>
        <name>Zn(2+)</name>
        <dbReference type="ChEBI" id="CHEBI:29105"/>
        <label>2</label>
        <note>catalytic</note>
    </ligand>
</feature>
<name>A0A432WBE3_9GAMM</name>
<keyword evidence="1 4" id="KW-0862">Zinc</keyword>
<dbReference type="GO" id="GO:0008237">
    <property type="term" value="F:metallopeptidase activity"/>
    <property type="evidence" value="ECO:0007669"/>
    <property type="project" value="UniProtKB-KW"/>
</dbReference>
<dbReference type="GO" id="GO:0046872">
    <property type="term" value="F:metal ion binding"/>
    <property type="evidence" value="ECO:0007669"/>
    <property type="project" value="UniProtKB-KW"/>
</dbReference>
<comment type="PTM">
    <text evidence="1">Carboxylation allows a single lysine to coordinate two zinc ions.</text>
</comment>
<feature type="domain" description="Amidohydrolase-related" evidence="5">
    <location>
        <begin position="55"/>
        <end position="376"/>
    </location>
</feature>
<evidence type="ECO:0000259" key="5">
    <source>
        <dbReference type="Pfam" id="PF01979"/>
    </source>
</evidence>
<dbReference type="Gene3D" id="3.20.20.140">
    <property type="entry name" value="Metal-dependent hydrolases"/>
    <property type="match status" value="1"/>
</dbReference>
<dbReference type="EC" id="3.4.19.-" evidence="1"/>
<dbReference type="GO" id="GO:0005737">
    <property type="term" value="C:cytoplasm"/>
    <property type="evidence" value="ECO:0007669"/>
    <property type="project" value="UniProtKB-SubCell"/>
</dbReference>
<feature type="binding site" evidence="4">
    <location>
        <position position="197"/>
    </location>
    <ligand>
        <name>Zn(2+)</name>
        <dbReference type="ChEBI" id="CHEBI:29105"/>
        <label>2</label>
        <note>catalytic</note>
    </ligand>
</feature>
<accession>A0A432WBE3</accession>
<keyword evidence="1" id="KW-0482">Metalloprotease</keyword>
<gene>
    <name evidence="6" type="ORF">CWE11_10415</name>
</gene>
<dbReference type="PANTHER" id="PTHR11647:SF1">
    <property type="entry name" value="COLLAPSIN RESPONSE MEDIATOR PROTEIN"/>
    <property type="match status" value="1"/>
</dbReference>
<dbReference type="EMBL" id="PIPM01000014">
    <property type="protein sequence ID" value="RUO29078.1"/>
    <property type="molecule type" value="Genomic_DNA"/>
</dbReference>
<dbReference type="Gene3D" id="2.30.40.10">
    <property type="entry name" value="Urease, subunit C, domain 1"/>
    <property type="match status" value="1"/>
</dbReference>
<dbReference type="GO" id="GO:0008798">
    <property type="term" value="F:beta-aspartyl-peptidase activity"/>
    <property type="evidence" value="ECO:0007669"/>
    <property type="project" value="InterPro"/>
</dbReference>
<feature type="binding site" evidence="3">
    <location>
        <position position="229"/>
    </location>
    <ligand>
        <name>substrate</name>
    </ligand>
</feature>
<evidence type="ECO:0000256" key="3">
    <source>
        <dbReference type="PIRSR" id="PIRSR001238-2"/>
    </source>
</evidence>
<comment type="cofactor">
    <cofactor evidence="1 4">
        <name>Zn(2+)</name>
        <dbReference type="ChEBI" id="CHEBI:29105"/>
    </cofactor>
    <text evidence="1 4">Binds 2 Zn(2+) ions per subunit.</text>
</comment>
<keyword evidence="1" id="KW-0378">Hydrolase</keyword>
<dbReference type="GO" id="GO:0016810">
    <property type="term" value="F:hydrolase activity, acting on carbon-nitrogen (but not peptide) bonds"/>
    <property type="evidence" value="ECO:0007669"/>
    <property type="project" value="InterPro"/>
</dbReference>
<dbReference type="NCBIfam" id="TIGR01975">
    <property type="entry name" value="isoAsp_dipep"/>
    <property type="match status" value="1"/>
</dbReference>
<dbReference type="AlphaFoldDB" id="A0A432WBE3"/>
<dbReference type="GO" id="GO:0006508">
    <property type="term" value="P:proteolysis"/>
    <property type="evidence" value="ECO:0007669"/>
    <property type="project" value="UniProtKB-KW"/>
</dbReference>
<reference evidence="6 7" key="1">
    <citation type="journal article" date="2011" name="Front. Microbiol.">
        <title>Genomic signatures of strain selection and enhancement in Bacillus atrophaeus var. globigii, a historical biowarfare simulant.</title>
        <authorList>
            <person name="Gibbons H.S."/>
            <person name="Broomall S.M."/>
            <person name="McNew L.A."/>
            <person name="Daligault H."/>
            <person name="Chapman C."/>
            <person name="Bruce D."/>
            <person name="Karavis M."/>
            <person name="Krepps M."/>
            <person name="McGregor P.A."/>
            <person name="Hong C."/>
            <person name="Park K.H."/>
            <person name="Akmal A."/>
            <person name="Feldman A."/>
            <person name="Lin J.S."/>
            <person name="Chang W.E."/>
            <person name="Higgs B.W."/>
            <person name="Demirev P."/>
            <person name="Lindquist J."/>
            <person name="Liem A."/>
            <person name="Fochler E."/>
            <person name="Read T.D."/>
            <person name="Tapia R."/>
            <person name="Johnson S."/>
            <person name="Bishop-Lilly K.A."/>
            <person name="Detter C."/>
            <person name="Han C."/>
            <person name="Sozhamannan S."/>
            <person name="Rosenzweig C.N."/>
            <person name="Skowronski E.W."/>
        </authorList>
    </citation>
    <scope>NUCLEOTIDE SEQUENCE [LARGE SCALE GENOMIC DNA]</scope>
    <source>
        <strain evidence="6 7">GYP-17</strain>
    </source>
</reference>
<dbReference type="OrthoDB" id="9776455at2"/>
<evidence type="ECO:0000313" key="7">
    <source>
        <dbReference type="Proteomes" id="UP000288405"/>
    </source>
</evidence>
<comment type="subcellular location">
    <subcellularLocation>
        <location evidence="1">Cytoplasm</location>
    </subcellularLocation>
</comment>